<dbReference type="GO" id="GO:0008788">
    <property type="term" value="F:alpha,alpha-phosphotrehalase activity"/>
    <property type="evidence" value="ECO:0007669"/>
    <property type="project" value="UniProtKB-UniRule"/>
</dbReference>
<dbReference type="InterPro" id="IPR012769">
    <property type="entry name" value="Trehalose_TreC"/>
</dbReference>
<keyword evidence="3 6" id="KW-0326">Glycosidase</keyword>
<dbReference type="GO" id="GO:0005737">
    <property type="term" value="C:cytoplasm"/>
    <property type="evidence" value="ECO:0007669"/>
    <property type="project" value="UniProtKB-UniRule"/>
</dbReference>
<evidence type="ECO:0000256" key="2">
    <source>
        <dbReference type="ARBA" id="ARBA00022801"/>
    </source>
</evidence>
<dbReference type="EC" id="3.2.1.93" evidence="4"/>
<evidence type="ECO:0000256" key="4">
    <source>
        <dbReference type="NCBIfam" id="TIGR02403"/>
    </source>
</evidence>
<dbReference type="NCBIfam" id="NF008183">
    <property type="entry name" value="PRK10933.1"/>
    <property type="match status" value="1"/>
</dbReference>
<dbReference type="SUPFAM" id="SSF51445">
    <property type="entry name" value="(Trans)glycosidases"/>
    <property type="match status" value="1"/>
</dbReference>
<organism evidence="6 7">
    <name type="scientific">Vagococcus lutrae</name>
    <dbReference type="NCBI Taxonomy" id="81947"/>
    <lineage>
        <taxon>Bacteria</taxon>
        <taxon>Bacillati</taxon>
        <taxon>Bacillota</taxon>
        <taxon>Bacilli</taxon>
        <taxon>Lactobacillales</taxon>
        <taxon>Enterococcaceae</taxon>
        <taxon>Vagococcus</taxon>
    </lineage>
</organism>
<dbReference type="Pfam" id="PF00128">
    <property type="entry name" value="Alpha-amylase"/>
    <property type="match status" value="1"/>
</dbReference>
<dbReference type="Pfam" id="PF23915">
    <property type="entry name" value="SusG_C"/>
    <property type="match status" value="1"/>
</dbReference>
<reference evidence="6" key="1">
    <citation type="submission" date="2023-01" db="EMBL/GenBank/DDBJ databases">
        <title>Oxazolidinone resistance genes in florfenicol resistant enterococci from beef cattle and veal calves at slaughter.</title>
        <authorList>
            <person name="Biggel M."/>
        </authorList>
    </citation>
    <scope>NUCLEOTIDE SEQUENCE</scope>
    <source>
        <strain evidence="6">K204-1</strain>
    </source>
</reference>
<dbReference type="InterPro" id="IPR006047">
    <property type="entry name" value="GH13_cat_dom"/>
</dbReference>
<evidence type="ECO:0000313" key="6">
    <source>
        <dbReference type="EMBL" id="WCG23390.1"/>
    </source>
</evidence>
<dbReference type="NCBIfam" id="TIGR02403">
    <property type="entry name" value="trehalose_treC"/>
    <property type="match status" value="1"/>
</dbReference>
<dbReference type="Proteomes" id="UP001179600">
    <property type="component" value="Chromosome"/>
</dbReference>
<dbReference type="EMBL" id="CP116507">
    <property type="protein sequence ID" value="WCG23390.1"/>
    <property type="molecule type" value="Genomic_DNA"/>
</dbReference>
<name>A0AAF0BID6_9ENTE</name>
<dbReference type="InterPro" id="IPR045857">
    <property type="entry name" value="O16G_dom_2"/>
</dbReference>
<dbReference type="Gene3D" id="3.20.20.80">
    <property type="entry name" value="Glycosidases"/>
    <property type="match status" value="1"/>
</dbReference>
<dbReference type="CDD" id="cd11333">
    <property type="entry name" value="AmyAc_SI_OligoGlu_DGase"/>
    <property type="match status" value="1"/>
</dbReference>
<dbReference type="FunFam" id="3.20.20.80:FF:000064">
    <property type="entry name" value="Oligo-1,6-glucosidase"/>
    <property type="match status" value="1"/>
</dbReference>
<accession>A0AAF0BID6</accession>
<dbReference type="GO" id="GO:0004556">
    <property type="term" value="F:alpha-amylase activity"/>
    <property type="evidence" value="ECO:0007669"/>
    <property type="project" value="TreeGrafter"/>
</dbReference>
<dbReference type="PANTHER" id="PTHR10357">
    <property type="entry name" value="ALPHA-AMYLASE FAMILY MEMBER"/>
    <property type="match status" value="1"/>
</dbReference>
<dbReference type="InterPro" id="IPR056300">
    <property type="entry name" value="SusG-like_C"/>
</dbReference>
<evidence type="ECO:0000259" key="5">
    <source>
        <dbReference type="SMART" id="SM00642"/>
    </source>
</evidence>
<dbReference type="PANTHER" id="PTHR10357:SF217">
    <property type="entry name" value="TREHALOSE-6-PHOSPHATE HYDROLASE"/>
    <property type="match status" value="1"/>
</dbReference>
<dbReference type="Gene3D" id="3.90.400.10">
    <property type="entry name" value="Oligo-1,6-glucosidase, Domain 2"/>
    <property type="match status" value="1"/>
</dbReference>
<evidence type="ECO:0000256" key="1">
    <source>
        <dbReference type="ARBA" id="ARBA00008061"/>
    </source>
</evidence>
<dbReference type="Gene3D" id="2.60.40.1180">
    <property type="entry name" value="Golgi alpha-mannosidase II"/>
    <property type="match status" value="1"/>
</dbReference>
<gene>
    <name evidence="6" type="primary">treC</name>
    <name evidence="6" type="ORF">PML95_03875</name>
</gene>
<protein>
    <recommendedName>
        <fullName evidence="4">Alpha,alpha-phosphotrehalase</fullName>
        <ecNumber evidence="4">3.2.1.93</ecNumber>
    </recommendedName>
</protein>
<evidence type="ECO:0000313" key="7">
    <source>
        <dbReference type="Proteomes" id="UP001179600"/>
    </source>
</evidence>
<dbReference type="RefSeq" id="WP_272163633.1">
    <property type="nucleotide sequence ID" value="NZ_CP116507.1"/>
</dbReference>
<sequence length="553" mass="64331">MTLDFKQKVIYQIYPKSFRDSDGDGIGDLRGIIEKIPYLNELGIDMIWLNPIFPSPQKDNGYDVSDYCKIDPLFGTMADFEELVAKLKAVNIDIMFDMVFNHTSTEHEWFQKALAGVPEYQDFYIRHPLKTDGSLPTNWESKFSGPVWAPFGDTGDYYLHLFDPSQADLNWRHEPVRKKLYDVVNFWLDKGVKGFRFDVINLIGKDKELRDALPGENDKLLYTDRPIVHDYLHEMNQASFGQHDDIITVGEMSSTTVDQGILYSQPDRQELSMVFSFHHLKVDYENGEKWTDMPYDFMALKQILHEWQKGMNDGNGWNALFWNNHDQPRALNRFGDTGRYREKSAKMLAASMHLLRGTPYIYQGEEIGMINPEFDSLEDYQDIESHNACQQLRDDGLSEEKALRMLRAKSRDNGRTPMQWNGGKHAGFSNEKPWLSVGKSAESIHVEQSLNEPDSVFYFYQQLIQLRKDYRVISHGSYEAYQLEHPEIMAYERTYESERLLVLNNYQDVEATITLPDDYLNDHTTWLIGNGTKRPLTKEMTLEPYETLALYLA</sequence>
<dbReference type="SUPFAM" id="SSF51011">
    <property type="entry name" value="Glycosyl hydrolase domain"/>
    <property type="match status" value="1"/>
</dbReference>
<evidence type="ECO:0000256" key="3">
    <source>
        <dbReference type="ARBA" id="ARBA00023295"/>
    </source>
</evidence>
<dbReference type="InterPro" id="IPR013780">
    <property type="entry name" value="Glyco_hydro_b"/>
</dbReference>
<comment type="similarity">
    <text evidence="1">Belongs to the glycosyl hydrolase 13 family.</text>
</comment>
<keyword evidence="2 6" id="KW-0378">Hydrolase</keyword>
<proteinExistence type="inferred from homology"/>
<dbReference type="InterPro" id="IPR017853">
    <property type="entry name" value="GH"/>
</dbReference>
<feature type="domain" description="Glycosyl hydrolase family 13 catalytic" evidence="5">
    <location>
        <begin position="12"/>
        <end position="415"/>
    </location>
</feature>
<dbReference type="SMART" id="SM00642">
    <property type="entry name" value="Aamy"/>
    <property type="match status" value="1"/>
</dbReference>
<dbReference type="GO" id="GO:0005993">
    <property type="term" value="P:trehalose catabolic process"/>
    <property type="evidence" value="ECO:0007669"/>
    <property type="project" value="InterPro"/>
</dbReference>
<dbReference type="AlphaFoldDB" id="A0AAF0BID6"/>